<dbReference type="OrthoDB" id="308383at2759"/>
<dbReference type="InterPro" id="IPR046341">
    <property type="entry name" value="SET_dom_sf"/>
</dbReference>
<feature type="compositionally biased region" description="Acidic residues" evidence="3">
    <location>
        <begin position="13"/>
        <end position="28"/>
    </location>
</feature>
<feature type="compositionally biased region" description="Polar residues" evidence="3">
    <location>
        <begin position="723"/>
        <end position="737"/>
    </location>
</feature>
<feature type="compositionally biased region" description="Basic residues" evidence="3">
    <location>
        <begin position="36"/>
        <end position="54"/>
    </location>
</feature>
<dbReference type="EMBL" id="JABCKV010000145">
    <property type="protein sequence ID" value="KAG5642946.1"/>
    <property type="molecule type" value="Genomic_DNA"/>
</dbReference>
<feature type="compositionally biased region" description="Polar residues" evidence="3">
    <location>
        <begin position="171"/>
        <end position="180"/>
    </location>
</feature>
<feature type="compositionally biased region" description="Pro residues" evidence="3">
    <location>
        <begin position="331"/>
        <end position="348"/>
    </location>
</feature>
<dbReference type="GO" id="GO:0005634">
    <property type="term" value="C:nucleus"/>
    <property type="evidence" value="ECO:0007669"/>
    <property type="project" value="UniProtKB-SubCell"/>
</dbReference>
<dbReference type="Pfam" id="PF05033">
    <property type="entry name" value="Pre-SET"/>
    <property type="match status" value="1"/>
</dbReference>
<feature type="compositionally biased region" description="Low complexity" evidence="3">
    <location>
        <begin position="208"/>
        <end position="223"/>
    </location>
</feature>
<feature type="domain" description="Pre-SET" evidence="4">
    <location>
        <begin position="1008"/>
        <end position="1078"/>
    </location>
</feature>
<evidence type="ECO:0000256" key="1">
    <source>
        <dbReference type="ARBA" id="ARBA00004123"/>
    </source>
</evidence>
<feature type="compositionally biased region" description="Low complexity" evidence="3">
    <location>
        <begin position="646"/>
        <end position="658"/>
    </location>
</feature>
<dbReference type="Gene3D" id="2.170.270.10">
    <property type="entry name" value="SET domain"/>
    <property type="match status" value="1"/>
</dbReference>
<accession>A0A9P7KCK5</accession>
<dbReference type="PROSITE" id="PS50867">
    <property type="entry name" value="PRE_SET"/>
    <property type="match status" value="1"/>
</dbReference>
<feature type="compositionally biased region" description="Low complexity" evidence="3">
    <location>
        <begin position="69"/>
        <end position="86"/>
    </location>
</feature>
<dbReference type="GO" id="GO:0046974">
    <property type="term" value="F:histone H3K9 methyltransferase activity"/>
    <property type="evidence" value="ECO:0007669"/>
    <property type="project" value="TreeGrafter"/>
</dbReference>
<comment type="caution">
    <text evidence="5">The sequence shown here is derived from an EMBL/GenBank/DDBJ whole genome shotgun (WGS) entry which is preliminary data.</text>
</comment>
<feature type="compositionally biased region" description="Polar residues" evidence="3">
    <location>
        <begin position="385"/>
        <end position="395"/>
    </location>
</feature>
<dbReference type="PANTHER" id="PTHR46024">
    <property type="entry name" value="HISTONE-LYSINE N-METHYLTRANSFERASE EGGLESS"/>
    <property type="match status" value="1"/>
</dbReference>
<feature type="compositionally biased region" description="Acidic residues" evidence="3">
    <location>
        <begin position="804"/>
        <end position="816"/>
    </location>
</feature>
<feature type="region of interest" description="Disordered" evidence="3">
    <location>
        <begin position="1"/>
        <end position="458"/>
    </location>
</feature>
<feature type="compositionally biased region" description="Low complexity" evidence="3">
    <location>
        <begin position="265"/>
        <end position="284"/>
    </location>
</feature>
<dbReference type="GO" id="GO:0010629">
    <property type="term" value="P:negative regulation of gene expression"/>
    <property type="evidence" value="ECO:0007669"/>
    <property type="project" value="TreeGrafter"/>
</dbReference>
<feature type="compositionally biased region" description="Basic and acidic residues" evidence="3">
    <location>
        <begin position="635"/>
        <end position="645"/>
    </location>
</feature>
<proteinExistence type="predicted"/>
<dbReference type="AlphaFoldDB" id="A0A9P7KCK5"/>
<sequence>MAKRSPGPNWETLEADPSSDADDHESEEDKLTLITLKRRKGLSSKPRASPKRPRLTSAEEHVIAKSVPNNSSFDANGAGSSGSALSRQVSKSPPEQPLPGQKRASPMGKASLLASPSTATSSRMNAVAGTSKGKGPSKPLYIEISSDDDPPPQSKPTNRRIASDRGPPSKIQISKPTSSVRPHAQIRRSLPAPKAQPEVIEILDSDESSSSKPTSKPAASDSSQLKYNSKGKGKSSDNIDPSPVRRPLSYVIGKSKLVHKDAIRSRAAAGGSASAGPSHNAANGQDSDKMAVDSDSSPPPVTRVQGESPLATRLPTVSKPSSTALLNPKPVAKPKPPSTMRLPPPPRPSLSGASRPTRGQEVTSPTLGMMGMDMSGLKDVLDTTIPLQTRQQPTRGSPDAVPHPGLSPTSRIPSMPSVSAPRLDLRVVSPNPKRKKPPRPSNYTITQAGEHDDSRPIPAIATAVPALVAAQTPAPIQATGLSKPEVVDLTLEDSEDESAPAPPPRRQPQAATSLDAAIQDSPFLQGLLRPSDPVPRPASPHKRDSLAGPTGAGVAAPDNNSPSVLPLPARTPKSPTYGVKRPMPLPPPRPRPSLSAPAPLPQALPPAPPPAPKLPSPSPSQGSSEYSDEGAITSDKGDSSKRGDSEGSSSMTSSISASPLALSQRIGRKSTRGVVLKKSKLPMPALSSSASESDEPPEEGLSPPSIAASSGILPFAVTSLDASNVSSTIQESPQVASPPQVPREARSPQSPLPSPRQRPRSHSPMMVTISSPERDILMGPSASTEPDENDSDLEYVDVPLPEPINEEVSEMMDVEELLTSSASPTRTSSPARDSSPELDVDAVTEALENEQPRRSTRSSRTTSDELDFFRSDGSVETPAESVRSPTPPADLSIPASPKVFGGFPSLSWRTYRQNLDNFQPKCYYAKDLPHALQDTINHWPEIARQHRGLVHVLMCAIQENTAEDEPDAPIIEIVNDVDSDPTPPWEFHYSNKMWLGDDVPATDVTQLVSCNCMGKCDPKSKTCACILRQQKYCVDVTPDFVYDTRGRLKPACVGYPIFECNDLCGCGDECRNRVVQHGRQCAVKIQKTEEKGWGVFAGMKKIYEGAFIGIYAGELLTDKNGELRGE</sequence>
<feature type="compositionally biased region" description="Pro residues" evidence="3">
    <location>
        <begin position="598"/>
        <end position="618"/>
    </location>
</feature>
<name>A0A9P7KCK5_9AGAR</name>
<dbReference type="GO" id="GO:0070828">
    <property type="term" value="P:heterochromatin organization"/>
    <property type="evidence" value="ECO:0007669"/>
    <property type="project" value="TreeGrafter"/>
</dbReference>
<dbReference type="PANTHER" id="PTHR46024:SF1">
    <property type="entry name" value="HISTONE-LYSINE N-METHYLTRANSFERASE EGGLESS"/>
    <property type="match status" value="1"/>
</dbReference>
<protein>
    <recommendedName>
        <fullName evidence="4">Pre-SET domain-containing protein</fullName>
    </recommendedName>
</protein>
<reference evidence="5" key="2">
    <citation type="submission" date="2021-10" db="EMBL/GenBank/DDBJ databases">
        <title>Phylogenomics reveals ancestral predisposition of the termite-cultivated fungus Termitomyces towards a domesticated lifestyle.</title>
        <authorList>
            <person name="Auxier B."/>
            <person name="Grum-Grzhimaylo A."/>
            <person name="Cardenas M.E."/>
            <person name="Lodge J.D."/>
            <person name="Laessoe T."/>
            <person name="Pedersen O."/>
            <person name="Smith M.E."/>
            <person name="Kuyper T.W."/>
            <person name="Franco-Molano E.A."/>
            <person name="Baroni T.J."/>
            <person name="Aanen D.K."/>
        </authorList>
    </citation>
    <scope>NUCLEOTIDE SEQUENCE</scope>
    <source>
        <strain evidence="5">AP01</strain>
        <tissue evidence="5">Mycelium</tissue>
    </source>
</reference>
<comment type="subcellular location">
    <subcellularLocation>
        <location evidence="1">Nucleus</location>
    </subcellularLocation>
</comment>
<keyword evidence="2" id="KW-0539">Nucleus</keyword>
<dbReference type="InterPro" id="IPR051516">
    <property type="entry name" value="SETDB_methyltransferase"/>
</dbReference>
<dbReference type="Proteomes" id="UP000775547">
    <property type="component" value="Unassembled WGS sequence"/>
</dbReference>
<evidence type="ECO:0000256" key="3">
    <source>
        <dbReference type="SAM" id="MobiDB-lite"/>
    </source>
</evidence>
<dbReference type="InterPro" id="IPR007728">
    <property type="entry name" value="Pre-SET_dom"/>
</dbReference>
<evidence type="ECO:0000259" key="4">
    <source>
        <dbReference type="PROSITE" id="PS50867"/>
    </source>
</evidence>
<gene>
    <name evidence="5" type="ORF">DXG03_001864</name>
</gene>
<evidence type="ECO:0000313" key="6">
    <source>
        <dbReference type="Proteomes" id="UP000775547"/>
    </source>
</evidence>
<keyword evidence="6" id="KW-1185">Reference proteome</keyword>
<feature type="compositionally biased region" description="Basic residues" evidence="3">
    <location>
        <begin position="666"/>
        <end position="680"/>
    </location>
</feature>
<feature type="compositionally biased region" description="Low complexity" evidence="3">
    <location>
        <begin position="681"/>
        <end position="691"/>
    </location>
</feature>
<feature type="region of interest" description="Disordered" evidence="3">
    <location>
        <begin position="473"/>
        <end position="708"/>
    </location>
</feature>
<dbReference type="SMART" id="SM00468">
    <property type="entry name" value="PreSET"/>
    <property type="match status" value="1"/>
</dbReference>
<feature type="compositionally biased region" description="Acidic residues" evidence="3">
    <location>
        <begin position="785"/>
        <end position="795"/>
    </location>
</feature>
<reference evidence="5" key="1">
    <citation type="submission" date="2020-07" db="EMBL/GenBank/DDBJ databases">
        <authorList>
            <person name="Nieuwenhuis M."/>
            <person name="Van De Peppel L.J.J."/>
        </authorList>
    </citation>
    <scope>NUCLEOTIDE SEQUENCE</scope>
    <source>
        <strain evidence="5">AP01</strain>
        <tissue evidence="5">Mycelium</tissue>
    </source>
</reference>
<feature type="region of interest" description="Disordered" evidence="3">
    <location>
        <begin position="723"/>
        <end position="894"/>
    </location>
</feature>
<feature type="compositionally biased region" description="Low complexity" evidence="3">
    <location>
        <begin position="819"/>
        <end position="832"/>
    </location>
</feature>
<feature type="compositionally biased region" description="Low complexity" evidence="3">
    <location>
        <begin position="110"/>
        <end position="122"/>
    </location>
</feature>
<evidence type="ECO:0000313" key="5">
    <source>
        <dbReference type="EMBL" id="KAG5642946.1"/>
    </source>
</evidence>
<evidence type="ECO:0000256" key="2">
    <source>
        <dbReference type="ARBA" id="ARBA00023242"/>
    </source>
</evidence>
<dbReference type="GO" id="GO:0008270">
    <property type="term" value="F:zinc ion binding"/>
    <property type="evidence" value="ECO:0007669"/>
    <property type="project" value="InterPro"/>
</dbReference>
<organism evidence="5 6">
    <name type="scientific">Asterophora parasitica</name>
    <dbReference type="NCBI Taxonomy" id="117018"/>
    <lineage>
        <taxon>Eukaryota</taxon>
        <taxon>Fungi</taxon>
        <taxon>Dikarya</taxon>
        <taxon>Basidiomycota</taxon>
        <taxon>Agaricomycotina</taxon>
        <taxon>Agaricomycetes</taxon>
        <taxon>Agaricomycetidae</taxon>
        <taxon>Agaricales</taxon>
        <taxon>Tricholomatineae</taxon>
        <taxon>Lyophyllaceae</taxon>
        <taxon>Asterophora</taxon>
    </lineage>
</organism>
<dbReference type="SUPFAM" id="SSF82199">
    <property type="entry name" value="SET domain"/>
    <property type="match status" value="1"/>
</dbReference>